<evidence type="ECO:0000313" key="2">
    <source>
        <dbReference type="EMBL" id="MFD2117683.1"/>
    </source>
</evidence>
<organism evidence="2 3">
    <name type="scientific">Paenibacillus yanchengensis</name>
    <dbReference type="NCBI Taxonomy" id="2035833"/>
    <lineage>
        <taxon>Bacteria</taxon>
        <taxon>Bacillati</taxon>
        <taxon>Bacillota</taxon>
        <taxon>Bacilli</taxon>
        <taxon>Bacillales</taxon>
        <taxon>Paenibacillaceae</taxon>
        <taxon>Paenibacillus</taxon>
    </lineage>
</organism>
<dbReference type="Pfam" id="PF07319">
    <property type="entry name" value="DnaI_N"/>
    <property type="match status" value="1"/>
</dbReference>
<evidence type="ECO:0000259" key="1">
    <source>
        <dbReference type="SMART" id="SM00382"/>
    </source>
</evidence>
<dbReference type="RefSeq" id="WP_377774930.1">
    <property type="nucleotide sequence ID" value="NZ_JBHUHO010000046.1"/>
</dbReference>
<dbReference type="InterPro" id="IPR009928">
    <property type="entry name" value="DnaI_N"/>
</dbReference>
<name>A0ABW4YPR6_9BACL</name>
<dbReference type="EMBL" id="JBHUHO010000046">
    <property type="protein sequence ID" value="MFD2117683.1"/>
    <property type="molecule type" value="Genomic_DNA"/>
</dbReference>
<dbReference type="NCBIfam" id="NF006505">
    <property type="entry name" value="PRK08939.1"/>
    <property type="match status" value="1"/>
</dbReference>
<dbReference type="SUPFAM" id="SSF52540">
    <property type="entry name" value="P-loop containing nucleoside triphosphate hydrolases"/>
    <property type="match status" value="1"/>
</dbReference>
<reference evidence="3" key="1">
    <citation type="journal article" date="2019" name="Int. J. Syst. Evol. Microbiol.">
        <title>The Global Catalogue of Microorganisms (GCM) 10K type strain sequencing project: providing services to taxonomists for standard genome sequencing and annotation.</title>
        <authorList>
            <consortium name="The Broad Institute Genomics Platform"/>
            <consortium name="The Broad Institute Genome Sequencing Center for Infectious Disease"/>
            <person name="Wu L."/>
            <person name="Ma J."/>
        </authorList>
    </citation>
    <scope>NUCLEOTIDE SEQUENCE [LARGE SCALE GENOMIC DNA]</scope>
    <source>
        <strain evidence="3">GH52</strain>
    </source>
</reference>
<keyword evidence="3" id="KW-1185">Reference proteome</keyword>
<dbReference type="InterPro" id="IPR002611">
    <property type="entry name" value="IstB_ATP-bd"/>
</dbReference>
<dbReference type="PANTHER" id="PTHR30050">
    <property type="entry name" value="CHROMOSOMAL REPLICATION INITIATOR PROTEIN DNAA"/>
    <property type="match status" value="1"/>
</dbReference>
<dbReference type="Gene3D" id="3.40.50.300">
    <property type="entry name" value="P-loop containing nucleotide triphosphate hydrolases"/>
    <property type="match status" value="1"/>
</dbReference>
<dbReference type="InterPro" id="IPR027417">
    <property type="entry name" value="P-loop_NTPase"/>
</dbReference>
<dbReference type="Pfam" id="PF01695">
    <property type="entry name" value="IstB_IS21"/>
    <property type="match status" value="1"/>
</dbReference>
<dbReference type="InterPro" id="IPR003593">
    <property type="entry name" value="AAA+_ATPase"/>
</dbReference>
<gene>
    <name evidence="2" type="primary">dnaI</name>
    <name evidence="2" type="ORF">ACFSJH_18295</name>
</gene>
<comment type="caution">
    <text evidence="2">The sequence shown here is derived from an EMBL/GenBank/DDBJ whole genome shotgun (WGS) entry which is preliminary data.</text>
</comment>
<dbReference type="CDD" id="cd00009">
    <property type="entry name" value="AAA"/>
    <property type="match status" value="1"/>
</dbReference>
<proteinExistence type="predicted"/>
<dbReference type="SMART" id="SM00382">
    <property type="entry name" value="AAA"/>
    <property type="match status" value="1"/>
</dbReference>
<feature type="domain" description="AAA+ ATPase" evidence="1">
    <location>
        <begin position="166"/>
        <end position="311"/>
    </location>
</feature>
<accession>A0ABW4YPR6</accession>
<dbReference type="Proteomes" id="UP001597362">
    <property type="component" value="Unassembled WGS sequence"/>
</dbReference>
<dbReference type="PANTHER" id="PTHR30050:SF8">
    <property type="entry name" value="PRIMOSOMAL PROTEIN DNAI"/>
    <property type="match status" value="1"/>
</dbReference>
<sequence length="327" mass="37920">MDSLGNMLQGWKQGQSMMEQAEQKMKALAEEPLIKQLRAKHPQINDTILKLHMNKLYQHVSEYRNCSHCPGLDLCPNDYEGHYTMLYVDESQAQVQINDRKIACKKFNARQKEEHIRSRIHSFYIDEKSLKKRYSIEEILDNDPERVKAVGQVMRYIHKVKEEGLSAHGLYLAGPFGTGKTFLMGYMMHELAEAGYSGVIIYMPDFVEDLKLLMHDAIKLKETIDMLKETDVLVFDDIGAENLSPWVRDHIIGTILNYRMERKPTFYTSNYHMAELERHFSFTNRDGDEQHKGQRLMNRIAPYVEMVIVAGSNKRGMPDLGNEEVGE</sequence>
<protein>
    <submittedName>
        <fullName evidence="2">Primosomal protein DnaI</fullName>
    </submittedName>
</protein>
<evidence type="ECO:0000313" key="3">
    <source>
        <dbReference type="Proteomes" id="UP001597362"/>
    </source>
</evidence>